<keyword evidence="13" id="KW-1185">Reference proteome</keyword>
<dbReference type="GO" id="GO:0006508">
    <property type="term" value="P:proteolysis"/>
    <property type="evidence" value="ECO:0007669"/>
    <property type="project" value="UniProtKB-KW"/>
</dbReference>
<proteinExistence type="inferred from homology"/>
<dbReference type="GeneID" id="111604375"/>
<dbReference type="PANTHER" id="PTHR24276:SF91">
    <property type="entry name" value="AT26814P-RELATED"/>
    <property type="match status" value="1"/>
</dbReference>
<comment type="subcellular location">
    <subcellularLocation>
        <location evidence="1">Secreted</location>
        <location evidence="1">Extracellular space</location>
    </subcellularLocation>
</comment>
<dbReference type="PRINTS" id="PR00722">
    <property type="entry name" value="CHYMOTRYPSIN"/>
</dbReference>
<dbReference type="CDD" id="cd00190">
    <property type="entry name" value="Tryp_SPc"/>
    <property type="match status" value="1"/>
</dbReference>
<evidence type="ECO:0000313" key="13">
    <source>
        <dbReference type="Proteomes" id="UP000504633"/>
    </source>
</evidence>
<feature type="domain" description="Peptidase S1" evidence="12">
    <location>
        <begin position="47"/>
        <end position="272"/>
    </location>
</feature>
<keyword evidence="6" id="KW-0720">Serine protease</keyword>
<dbReference type="SUPFAM" id="SSF50494">
    <property type="entry name" value="Trypsin-like serine proteases"/>
    <property type="match status" value="1"/>
</dbReference>
<evidence type="ECO:0000256" key="5">
    <source>
        <dbReference type="ARBA" id="ARBA00022801"/>
    </source>
</evidence>
<evidence type="ECO:0000256" key="6">
    <source>
        <dbReference type="ARBA" id="ARBA00022825"/>
    </source>
</evidence>
<dbReference type="Proteomes" id="UP000504633">
    <property type="component" value="Unplaced"/>
</dbReference>
<dbReference type="RefSeq" id="XP_023178218.2">
    <property type="nucleotide sequence ID" value="XM_023322450.2"/>
</dbReference>
<evidence type="ECO:0000256" key="7">
    <source>
        <dbReference type="ARBA" id="ARBA00023145"/>
    </source>
</evidence>
<sequence>MSCRNCSVIETIMLLLILVDPVSSVNRVKRLSTPDFDKNQTLQMAKYVISIRSRTPIKYYGDNHYCGGAIIAPRFVLTAAHCVMDMSKFKYPSRMIMVVAGTPNRLKFIDNKSVNMPVKEIYVPINFTSKNTNNIAVLELKNEWPKDNPGVAIISMPKTDPMVNQSYYVLGWGRMFQGGPFATVILHINVTVLDVDTCKSMLRTFKEEMLCAMNENSILPQSPCEGDIGAPLIRNNIVYGIASYRLGCDRPNLPSVYTNVFYHRTWIDSIINAAACHFIQEIVLLSLAVVTKK</sequence>
<dbReference type="Gene3D" id="2.40.10.10">
    <property type="entry name" value="Trypsin-like serine proteases"/>
    <property type="match status" value="1"/>
</dbReference>
<keyword evidence="4 11" id="KW-0732">Signal</keyword>
<evidence type="ECO:0000256" key="4">
    <source>
        <dbReference type="ARBA" id="ARBA00022729"/>
    </source>
</evidence>
<evidence type="ECO:0000256" key="10">
    <source>
        <dbReference type="ARBA" id="ARBA00038868"/>
    </source>
</evidence>
<evidence type="ECO:0000256" key="1">
    <source>
        <dbReference type="ARBA" id="ARBA00004239"/>
    </source>
</evidence>
<dbReference type="PROSITE" id="PS00134">
    <property type="entry name" value="TRYPSIN_HIS"/>
    <property type="match status" value="1"/>
</dbReference>
<organism evidence="13 14">
    <name type="scientific">Drosophila hydei</name>
    <name type="common">Fruit fly</name>
    <dbReference type="NCBI Taxonomy" id="7224"/>
    <lineage>
        <taxon>Eukaryota</taxon>
        <taxon>Metazoa</taxon>
        <taxon>Ecdysozoa</taxon>
        <taxon>Arthropoda</taxon>
        <taxon>Hexapoda</taxon>
        <taxon>Insecta</taxon>
        <taxon>Pterygota</taxon>
        <taxon>Neoptera</taxon>
        <taxon>Endopterygota</taxon>
        <taxon>Diptera</taxon>
        <taxon>Brachycera</taxon>
        <taxon>Muscomorpha</taxon>
        <taxon>Ephydroidea</taxon>
        <taxon>Drosophilidae</taxon>
        <taxon>Drosophila</taxon>
    </lineage>
</organism>
<reference evidence="14" key="1">
    <citation type="submission" date="2025-08" db="UniProtKB">
        <authorList>
            <consortium name="RefSeq"/>
        </authorList>
    </citation>
    <scope>IDENTIFICATION</scope>
    <source>
        <strain evidence="14">15085-1641.00</strain>
        <tissue evidence="14">Whole body</tissue>
    </source>
</reference>
<gene>
    <name evidence="14" type="primary">LOC111604375</name>
</gene>
<comment type="catalytic activity">
    <reaction evidence="9">
        <text>Preferential cleavage: Arg-|-Xaa, Lys-|-Xaa.</text>
        <dbReference type="EC" id="3.4.21.4"/>
    </reaction>
</comment>
<evidence type="ECO:0000256" key="8">
    <source>
        <dbReference type="ARBA" id="ARBA00023157"/>
    </source>
</evidence>
<dbReference type="OrthoDB" id="10059102at2759"/>
<keyword evidence="8" id="KW-1015">Disulfide bond</keyword>
<dbReference type="PANTHER" id="PTHR24276">
    <property type="entry name" value="POLYSERASE-RELATED"/>
    <property type="match status" value="1"/>
</dbReference>
<evidence type="ECO:0000256" key="9">
    <source>
        <dbReference type="ARBA" id="ARBA00036320"/>
    </source>
</evidence>
<keyword evidence="5" id="KW-0378">Hydrolase</keyword>
<dbReference type="InterPro" id="IPR043504">
    <property type="entry name" value="Peptidase_S1_PA_chymotrypsin"/>
</dbReference>
<dbReference type="InterPro" id="IPR050430">
    <property type="entry name" value="Peptidase_S1"/>
</dbReference>
<evidence type="ECO:0000259" key="12">
    <source>
        <dbReference type="PROSITE" id="PS50240"/>
    </source>
</evidence>
<evidence type="ECO:0000256" key="3">
    <source>
        <dbReference type="ARBA" id="ARBA00022670"/>
    </source>
</evidence>
<dbReference type="OMA" id="MDENPCA"/>
<protein>
    <recommendedName>
        <fullName evidence="10">trypsin</fullName>
        <ecNumber evidence="10">3.4.21.4</ecNumber>
    </recommendedName>
</protein>
<keyword evidence="3" id="KW-0645">Protease</keyword>
<dbReference type="EC" id="3.4.21.4" evidence="10"/>
<dbReference type="GO" id="GO:0004252">
    <property type="term" value="F:serine-type endopeptidase activity"/>
    <property type="evidence" value="ECO:0007669"/>
    <property type="project" value="UniProtKB-EC"/>
</dbReference>
<dbReference type="InterPro" id="IPR001254">
    <property type="entry name" value="Trypsin_dom"/>
</dbReference>
<dbReference type="InterPro" id="IPR018114">
    <property type="entry name" value="TRYPSIN_HIS"/>
</dbReference>
<feature type="chain" id="PRO_5027093463" description="trypsin" evidence="11">
    <location>
        <begin position="25"/>
        <end position="293"/>
    </location>
</feature>
<dbReference type="InterPro" id="IPR009003">
    <property type="entry name" value="Peptidase_S1_PA"/>
</dbReference>
<evidence type="ECO:0000313" key="14">
    <source>
        <dbReference type="RefSeq" id="XP_023178218.2"/>
    </source>
</evidence>
<dbReference type="GO" id="GO:0005576">
    <property type="term" value="C:extracellular region"/>
    <property type="evidence" value="ECO:0007669"/>
    <property type="project" value="UniProtKB-SubCell"/>
</dbReference>
<keyword evidence="7" id="KW-0865">Zymogen</keyword>
<dbReference type="PROSITE" id="PS50240">
    <property type="entry name" value="TRYPSIN_DOM"/>
    <property type="match status" value="1"/>
</dbReference>
<accession>A0A6J1MC40</accession>
<evidence type="ECO:0000256" key="2">
    <source>
        <dbReference type="ARBA" id="ARBA00007664"/>
    </source>
</evidence>
<name>A0A6J1MC40_DROHY</name>
<feature type="signal peptide" evidence="11">
    <location>
        <begin position="1"/>
        <end position="24"/>
    </location>
</feature>
<dbReference type="SMART" id="SM00020">
    <property type="entry name" value="Tryp_SPc"/>
    <property type="match status" value="1"/>
</dbReference>
<comment type="similarity">
    <text evidence="2">Belongs to the peptidase S1 family.</text>
</comment>
<evidence type="ECO:0000256" key="11">
    <source>
        <dbReference type="SAM" id="SignalP"/>
    </source>
</evidence>
<dbReference type="Pfam" id="PF00089">
    <property type="entry name" value="Trypsin"/>
    <property type="match status" value="1"/>
</dbReference>
<dbReference type="InterPro" id="IPR001314">
    <property type="entry name" value="Peptidase_S1A"/>
</dbReference>
<dbReference type="AlphaFoldDB" id="A0A6J1MC40"/>